<dbReference type="InterPro" id="IPR051911">
    <property type="entry name" value="SDR_oxidoreductase"/>
</dbReference>
<evidence type="ECO:0000313" key="3">
    <source>
        <dbReference type="Proteomes" id="UP000076078"/>
    </source>
</evidence>
<dbReference type="Proteomes" id="UP000076078">
    <property type="component" value="Unassembled WGS sequence"/>
</dbReference>
<dbReference type="InParanoid" id="A0A151Z9X0"/>
<dbReference type="CDD" id="cd05374">
    <property type="entry name" value="17beta-HSD-like_SDR_c"/>
    <property type="match status" value="1"/>
</dbReference>
<name>A0A151Z9X0_TIELA</name>
<gene>
    <name evidence="2" type="ORF">DLAC_09288</name>
</gene>
<comment type="similarity">
    <text evidence="1">Belongs to the short-chain dehydrogenases/reductases (SDR) family.</text>
</comment>
<dbReference type="AlphaFoldDB" id="A0A151Z9X0"/>
<accession>A0A151Z9X0</accession>
<protein>
    <submittedName>
        <fullName evidence="2">Short-chain dehydrogenase/reductase (SDR) family protein</fullName>
    </submittedName>
</protein>
<dbReference type="PRINTS" id="PR00080">
    <property type="entry name" value="SDRFAMILY"/>
</dbReference>
<keyword evidence="3" id="KW-1185">Reference proteome</keyword>
<dbReference type="PANTHER" id="PTHR43976:SF3">
    <property type="entry name" value="SHORT-CHAIN DEHYDROGENASE_REDUCTASE FAMILY PROTEIN"/>
    <property type="match status" value="1"/>
</dbReference>
<dbReference type="OMA" id="FPLGSDC"/>
<dbReference type="InterPro" id="IPR002347">
    <property type="entry name" value="SDR_fam"/>
</dbReference>
<dbReference type="Gene3D" id="3.40.50.720">
    <property type="entry name" value="NAD(P)-binding Rossmann-like Domain"/>
    <property type="match status" value="1"/>
</dbReference>
<organism evidence="2 3">
    <name type="scientific">Tieghemostelium lacteum</name>
    <name type="common">Slime mold</name>
    <name type="synonym">Dictyostelium lacteum</name>
    <dbReference type="NCBI Taxonomy" id="361077"/>
    <lineage>
        <taxon>Eukaryota</taxon>
        <taxon>Amoebozoa</taxon>
        <taxon>Evosea</taxon>
        <taxon>Eumycetozoa</taxon>
        <taxon>Dictyostelia</taxon>
        <taxon>Dictyosteliales</taxon>
        <taxon>Raperosteliaceae</taxon>
        <taxon>Tieghemostelium</taxon>
    </lineage>
</organism>
<dbReference type="STRING" id="361077.A0A151Z9X0"/>
<reference evidence="2 3" key="1">
    <citation type="submission" date="2015-12" db="EMBL/GenBank/DDBJ databases">
        <title>Dictyostelia acquired genes for synthesis and detection of signals that induce cell-type specialization by lateral gene transfer from prokaryotes.</title>
        <authorList>
            <person name="Gloeckner G."/>
            <person name="Schaap P."/>
        </authorList>
    </citation>
    <scope>NUCLEOTIDE SEQUENCE [LARGE SCALE GENOMIC DNA]</scope>
    <source>
        <strain evidence="2 3">TK</strain>
    </source>
</reference>
<dbReference type="SUPFAM" id="SSF51735">
    <property type="entry name" value="NAD(P)-binding Rossmann-fold domains"/>
    <property type="match status" value="1"/>
</dbReference>
<dbReference type="PANTHER" id="PTHR43976">
    <property type="entry name" value="SHORT CHAIN DEHYDROGENASE"/>
    <property type="match status" value="1"/>
</dbReference>
<evidence type="ECO:0000313" key="2">
    <source>
        <dbReference type="EMBL" id="KYQ90654.1"/>
    </source>
</evidence>
<comment type="caution">
    <text evidence="2">The sequence shown here is derived from an EMBL/GenBank/DDBJ whole genome shotgun (WGS) entry which is preliminary data.</text>
</comment>
<dbReference type="Pfam" id="PF00106">
    <property type="entry name" value="adh_short"/>
    <property type="match status" value="1"/>
</dbReference>
<sequence>MSSKVWIITGCTSGTGLALAEKLLEQGHRVVGTSRDINKFNSLEVSNHDNFLGLQVDIANEDSIKQAISKVLERFKTVDVLVNNAGYGLIGAVEETSDIENRTMMDALYFGPLNMIRSVLPILREKKSGYIFNVSSVGGIKGFPRRGAYNGAKFALIGMSEALYEDVKPLGIRVSCLVLGNFKTGFQSSDTLPQQTIDQYNTQEVRKSFQQKKTTGFLPGDPKRFADIVIDAEKSQNPPYNIFLGADTFVVLESKINELQQQISSQKISNSNVGIPSSE</sequence>
<dbReference type="InterPro" id="IPR036291">
    <property type="entry name" value="NAD(P)-bd_dom_sf"/>
</dbReference>
<dbReference type="OrthoDB" id="13950at2759"/>
<dbReference type="PRINTS" id="PR00081">
    <property type="entry name" value="GDHRDH"/>
</dbReference>
<evidence type="ECO:0000256" key="1">
    <source>
        <dbReference type="RuleBase" id="RU000363"/>
    </source>
</evidence>
<dbReference type="EMBL" id="LODT01000037">
    <property type="protein sequence ID" value="KYQ90654.1"/>
    <property type="molecule type" value="Genomic_DNA"/>
</dbReference>
<proteinExistence type="inferred from homology"/>